<dbReference type="InterPro" id="IPR011042">
    <property type="entry name" value="6-blade_b-propeller_TolB-like"/>
</dbReference>
<evidence type="ECO:0000313" key="3">
    <source>
        <dbReference type="EMBL" id="MTW23153.1"/>
    </source>
</evidence>
<evidence type="ECO:0000256" key="1">
    <source>
        <dbReference type="SAM" id="MobiDB-lite"/>
    </source>
</evidence>
<dbReference type="PANTHER" id="PTHR36842">
    <property type="entry name" value="PROTEIN TOLB HOMOLOG"/>
    <property type="match status" value="1"/>
</dbReference>
<name>A0A6N8EG04_9GAMM</name>
<dbReference type="Gene3D" id="2.120.10.30">
    <property type="entry name" value="TolB, C-terminal domain"/>
    <property type="match status" value="1"/>
</dbReference>
<feature type="domain" description="PKD" evidence="2">
    <location>
        <begin position="218"/>
        <end position="295"/>
    </location>
</feature>
<dbReference type="Gene3D" id="2.60.40.10">
    <property type="entry name" value="Immunoglobulins"/>
    <property type="match status" value="1"/>
</dbReference>
<keyword evidence="4" id="KW-1185">Reference proteome</keyword>
<protein>
    <submittedName>
        <fullName evidence="3">PKD domain-containing protein</fullName>
    </submittedName>
</protein>
<dbReference type="Proteomes" id="UP000434044">
    <property type="component" value="Unassembled WGS sequence"/>
</dbReference>
<dbReference type="EMBL" id="WNKT01000084">
    <property type="protein sequence ID" value="MTW23153.1"/>
    <property type="molecule type" value="Genomic_DNA"/>
</dbReference>
<feature type="region of interest" description="Disordered" evidence="1">
    <location>
        <begin position="907"/>
        <end position="930"/>
    </location>
</feature>
<dbReference type="SUPFAM" id="SSF82171">
    <property type="entry name" value="DPP6 N-terminal domain-like"/>
    <property type="match status" value="1"/>
</dbReference>
<organism evidence="3 4">
    <name type="scientific">Allochromatium palmeri</name>
    <dbReference type="NCBI Taxonomy" id="231048"/>
    <lineage>
        <taxon>Bacteria</taxon>
        <taxon>Pseudomonadati</taxon>
        <taxon>Pseudomonadota</taxon>
        <taxon>Gammaproteobacteria</taxon>
        <taxon>Chromatiales</taxon>
        <taxon>Chromatiaceae</taxon>
        <taxon>Allochromatium</taxon>
    </lineage>
</organism>
<dbReference type="SMART" id="SM00089">
    <property type="entry name" value="PKD"/>
    <property type="match status" value="1"/>
</dbReference>
<dbReference type="InterPro" id="IPR035986">
    <property type="entry name" value="PKD_dom_sf"/>
</dbReference>
<gene>
    <name evidence="3" type="ORF">GJ668_19130</name>
</gene>
<dbReference type="InterPro" id="IPR022409">
    <property type="entry name" value="PKD/Chitinase_dom"/>
</dbReference>
<dbReference type="OrthoDB" id="5900874at2"/>
<dbReference type="SUPFAM" id="SSF49299">
    <property type="entry name" value="PKD domain"/>
    <property type="match status" value="1"/>
</dbReference>
<sequence length="981" mass="102599">MQATSMLTTTACNLPQNEGVRRQNIALALLALVLTVTFMTPAQTGASPFSYTDPPRTCREVEGQNLACVSEPVYNRRFLLSPSVLDRPKMRVNMNFADDPLIAGQVTFTIVSRGSPGEDRSWGVNVWAKNLLVHPMRGYSLENATSFSLYGGGDECLGSRTCTYTTYDTNVSPGWYAAGDQNGLGGPVLCWFTFKWICGEYPSSGSAFYVPEEDDAEDPYVEIATTGSGLTTKAIAQAVDPRGDPITLVWDFGDGITQSGSLGSVVTHEYSAPGKYVVTAFVTTPDGRSHSASSSARLDIPKPILQAVARHPGGFTPTGVAAGTLQGWPSGARAHVRYWTDGCPANPSDVWQSSPGSSNEINVQADGTVSMPFNWLAQAGDNQYDANANAFMMIAEGELEFTDTVVPIVGLGDCIEMEPTLAYQTTSAVAAGATEVPVDSASVPVGNIAVVGAGLRSGLDDLSEQRLVNGHGSLLVSALLRDLPADSYVIDAGTPLQPYSFAGPPEDPVLEPFDTGAGEPPTDPGVDTGDCRTDAITLNAPVNSGSQTARSEISIQVTGGVSVASGATLELSAPRIGFEPGFRVEQGGQLRAIAAPVSCTAAAVTSTQRAAASSAGATSATASAPVTLLAPAFIAGLEALPRWLQEHLLGYGIESEALSGGLLDGEERWLILQTTQALHPGDDNEVSDLYRLDLLSDEFRLISVTEAGTAGNGPSRDPAADANGERVVFTSDASDLVPGDANGVSDLFLRDLALDFTERLTLVEQASAHPALDAEGMLLVYDQTREAGPRQILGQALADGAAAEVVALSAAGAWTDAHHPALSADGRYLAYLRQLANRDGSLVCSVEIRDLVTDVSASQTCPAALAATTDPGRAMFSPDAHDLSWSLSGQTSPITLVNPLQPLSCNRAGRAPARAHSPDRSQLLAPAQESPDLADAERVLAAGGAYKVCSLAIKGLERRLDGQGGLRKTRSARATGAPDCS</sequence>
<evidence type="ECO:0000259" key="2">
    <source>
        <dbReference type="PROSITE" id="PS50093"/>
    </source>
</evidence>
<accession>A0A6N8EG04</accession>
<reference evidence="3 4" key="1">
    <citation type="submission" date="2019-11" db="EMBL/GenBank/DDBJ databases">
        <title>Whole-genome sequence of the anaerobic purple sulfur bacterium Allochromatium palmeri DSM 15591.</title>
        <authorList>
            <person name="Kyndt J.A."/>
            <person name="Meyer T.E."/>
        </authorList>
    </citation>
    <scope>NUCLEOTIDE SEQUENCE [LARGE SCALE GENOMIC DNA]</scope>
    <source>
        <strain evidence="3 4">DSM 15591</strain>
    </source>
</reference>
<dbReference type="InterPro" id="IPR000601">
    <property type="entry name" value="PKD_dom"/>
</dbReference>
<dbReference type="AlphaFoldDB" id="A0A6N8EG04"/>
<evidence type="ECO:0000313" key="4">
    <source>
        <dbReference type="Proteomes" id="UP000434044"/>
    </source>
</evidence>
<dbReference type="PANTHER" id="PTHR36842:SF1">
    <property type="entry name" value="PROTEIN TOLB"/>
    <property type="match status" value="1"/>
</dbReference>
<dbReference type="CDD" id="cd00146">
    <property type="entry name" value="PKD"/>
    <property type="match status" value="1"/>
</dbReference>
<proteinExistence type="predicted"/>
<dbReference type="PROSITE" id="PS50093">
    <property type="entry name" value="PKD"/>
    <property type="match status" value="1"/>
</dbReference>
<dbReference type="InterPro" id="IPR013783">
    <property type="entry name" value="Ig-like_fold"/>
</dbReference>
<comment type="caution">
    <text evidence="3">The sequence shown here is derived from an EMBL/GenBank/DDBJ whole genome shotgun (WGS) entry which is preliminary data.</text>
</comment>
<dbReference type="Pfam" id="PF18911">
    <property type="entry name" value="PKD_4"/>
    <property type="match status" value="1"/>
</dbReference>